<keyword evidence="2" id="KW-1185">Reference proteome</keyword>
<reference evidence="1 2" key="1">
    <citation type="submission" date="2018-09" db="EMBL/GenBank/DDBJ databases">
        <title>Characterization of the phylogenetic diversity of five novel species belonging to the genus Bifidobacterium.</title>
        <authorList>
            <person name="Lugli G.A."/>
            <person name="Duranti S."/>
            <person name="Milani C."/>
        </authorList>
    </citation>
    <scope>NUCLEOTIDE SEQUENCE [LARGE SCALE GENOMIC DNA]</scope>
    <source>
        <strain evidence="1 2">2028B</strain>
    </source>
</reference>
<keyword evidence="1" id="KW-0540">Nuclease</keyword>
<dbReference type="AlphaFoldDB" id="A0A430FIR9"/>
<dbReference type="Proteomes" id="UP000288607">
    <property type="component" value="Unassembled WGS sequence"/>
</dbReference>
<sequence length="136" mass="15243">MTSQPTTNTRRTVLNRDGHKCIICEQEIGSRWSGYSVHHRRLRSHPFARLHEAENLVPLCGSGSDGCHGWVHAHTGAAYRLGYLVRMWADPAGVPVYYRRHGWQLLTADGRRIPCAPPDGMPVRIGDIKGFGMEAK</sequence>
<accession>A0A430FIR9</accession>
<name>A0A430FIR9_9BIFI</name>
<dbReference type="GO" id="GO:0004519">
    <property type="term" value="F:endonuclease activity"/>
    <property type="evidence" value="ECO:0007669"/>
    <property type="project" value="UniProtKB-KW"/>
</dbReference>
<keyword evidence="1" id="KW-0255">Endonuclease</keyword>
<gene>
    <name evidence="1" type="ORF">D2E23_0400</name>
</gene>
<comment type="caution">
    <text evidence="1">The sequence shown here is derived from an EMBL/GenBank/DDBJ whole genome shotgun (WGS) entry which is preliminary data.</text>
</comment>
<dbReference type="OrthoDB" id="5124189at2"/>
<protein>
    <submittedName>
        <fullName evidence="1">Restriction endonuclease</fullName>
    </submittedName>
</protein>
<evidence type="ECO:0000313" key="1">
    <source>
        <dbReference type="EMBL" id="RSX52672.1"/>
    </source>
</evidence>
<dbReference type="RefSeq" id="WP_126029317.1">
    <property type="nucleotide sequence ID" value="NZ_QXGJ01000001.1"/>
</dbReference>
<keyword evidence="1" id="KW-0378">Hydrolase</keyword>
<organism evidence="1 2">
    <name type="scientific">Bifidobacterium callimiconis</name>
    <dbReference type="NCBI Taxonomy" id="2306973"/>
    <lineage>
        <taxon>Bacteria</taxon>
        <taxon>Bacillati</taxon>
        <taxon>Actinomycetota</taxon>
        <taxon>Actinomycetes</taxon>
        <taxon>Bifidobacteriales</taxon>
        <taxon>Bifidobacteriaceae</taxon>
        <taxon>Bifidobacterium</taxon>
    </lineage>
</organism>
<dbReference type="Gene3D" id="1.10.30.50">
    <property type="match status" value="1"/>
</dbReference>
<proteinExistence type="predicted"/>
<evidence type="ECO:0000313" key="2">
    <source>
        <dbReference type="Proteomes" id="UP000288607"/>
    </source>
</evidence>
<dbReference type="EMBL" id="QXGJ01000001">
    <property type="protein sequence ID" value="RSX52672.1"/>
    <property type="molecule type" value="Genomic_DNA"/>
</dbReference>